<evidence type="ECO:0000313" key="2">
    <source>
        <dbReference type="EMBL" id="MBK1713996.1"/>
    </source>
</evidence>
<evidence type="ECO:0008006" key="4">
    <source>
        <dbReference type="Google" id="ProtNLM"/>
    </source>
</evidence>
<keyword evidence="1" id="KW-0472">Membrane</keyword>
<keyword evidence="3" id="KW-1185">Reference proteome</keyword>
<evidence type="ECO:0000313" key="3">
    <source>
        <dbReference type="Proteomes" id="UP001041814"/>
    </source>
</evidence>
<reference evidence="2" key="2">
    <citation type="journal article" date="2020" name="Microorganisms">
        <title>Osmotic Adaptation and Compatible Solute Biosynthesis of Phototrophic Bacteria as Revealed from Genome Analyses.</title>
        <authorList>
            <person name="Imhoff J.F."/>
            <person name="Rahn T."/>
            <person name="Kunzel S."/>
            <person name="Keller A."/>
            <person name="Neulinger S.C."/>
        </authorList>
    </citation>
    <scope>NUCLEOTIDE SEQUENCE</scope>
    <source>
        <strain evidence="2">IM 151</strain>
    </source>
</reference>
<gene>
    <name evidence="2" type="ORF">CKO43_14550</name>
</gene>
<comment type="caution">
    <text evidence="2">The sequence shown here is derived from an EMBL/GenBank/DDBJ whole genome shotgun (WGS) entry which is preliminary data.</text>
</comment>
<evidence type="ECO:0000256" key="1">
    <source>
        <dbReference type="SAM" id="Phobius"/>
    </source>
</evidence>
<accession>A0ABS1DW69</accession>
<sequence>MNAWFGWALAAAAVAVGYVGWGWRGVALGATVVVFWLLLQFSRALRAMQQAAQRPRASIANAVTLHARLERGQRMLQLLRLAGSLGEKVADEPETFVWRDAGGDAVRVQLHNGRVSAWTLERAAGADGDAQAPAA</sequence>
<proteinExistence type="predicted"/>
<reference evidence="2" key="1">
    <citation type="submission" date="2017-08" db="EMBL/GenBank/DDBJ databases">
        <authorList>
            <person name="Imhoff J.F."/>
            <person name="Rahn T."/>
            <person name="Kuenzel S."/>
            <person name="Neulinger S.C."/>
        </authorList>
    </citation>
    <scope>NUCLEOTIDE SEQUENCE</scope>
    <source>
        <strain evidence="2">IM 151</strain>
    </source>
</reference>
<protein>
    <recommendedName>
        <fullName evidence="4">Glycerate kinase</fullName>
    </recommendedName>
</protein>
<keyword evidence="1" id="KW-0812">Transmembrane</keyword>
<dbReference type="Proteomes" id="UP001041814">
    <property type="component" value="Unassembled WGS sequence"/>
</dbReference>
<dbReference type="RefSeq" id="WP_200379091.1">
    <property type="nucleotide sequence ID" value="NZ_NRRU01000052.1"/>
</dbReference>
<dbReference type="EMBL" id="NRRU01000052">
    <property type="protein sequence ID" value="MBK1713996.1"/>
    <property type="molecule type" value="Genomic_DNA"/>
</dbReference>
<feature type="transmembrane region" description="Helical" evidence="1">
    <location>
        <begin position="25"/>
        <end position="45"/>
    </location>
</feature>
<keyword evidence="1" id="KW-1133">Transmembrane helix</keyword>
<name>A0ABS1DW69_RUBGE</name>
<organism evidence="2 3">
    <name type="scientific">Rubrivivax gelatinosus</name>
    <name type="common">Rhodocyclus gelatinosus</name>
    <name type="synonym">Rhodopseudomonas gelatinosa</name>
    <dbReference type="NCBI Taxonomy" id="28068"/>
    <lineage>
        <taxon>Bacteria</taxon>
        <taxon>Pseudomonadati</taxon>
        <taxon>Pseudomonadota</taxon>
        <taxon>Betaproteobacteria</taxon>
        <taxon>Burkholderiales</taxon>
        <taxon>Sphaerotilaceae</taxon>
        <taxon>Rubrivivax</taxon>
    </lineage>
</organism>